<keyword evidence="6 7" id="KW-0472">Membrane</keyword>
<dbReference type="GO" id="GO:0005886">
    <property type="term" value="C:plasma membrane"/>
    <property type="evidence" value="ECO:0007669"/>
    <property type="project" value="UniProtKB-SubCell"/>
</dbReference>
<feature type="transmembrane region" description="Helical" evidence="7">
    <location>
        <begin position="121"/>
        <end position="142"/>
    </location>
</feature>
<feature type="transmembrane region" description="Helical" evidence="7">
    <location>
        <begin position="225"/>
        <end position="248"/>
    </location>
</feature>
<protein>
    <submittedName>
        <fullName evidence="8">MFS transporter</fullName>
    </submittedName>
</protein>
<dbReference type="CDD" id="cd06173">
    <property type="entry name" value="MFS_MefA_like"/>
    <property type="match status" value="1"/>
</dbReference>
<dbReference type="EMBL" id="VRMG01000005">
    <property type="protein sequence ID" value="TXN30903.1"/>
    <property type="molecule type" value="Genomic_DNA"/>
</dbReference>
<evidence type="ECO:0000256" key="1">
    <source>
        <dbReference type="ARBA" id="ARBA00004429"/>
    </source>
</evidence>
<feature type="transmembrane region" description="Helical" evidence="7">
    <location>
        <begin position="184"/>
        <end position="204"/>
    </location>
</feature>
<evidence type="ECO:0000256" key="6">
    <source>
        <dbReference type="ARBA" id="ARBA00023136"/>
    </source>
</evidence>
<evidence type="ECO:0000313" key="8">
    <source>
        <dbReference type="EMBL" id="TXN30903.1"/>
    </source>
</evidence>
<gene>
    <name evidence="8" type="ORF">FVP33_04665</name>
</gene>
<feature type="transmembrane region" description="Helical" evidence="7">
    <location>
        <begin position="30"/>
        <end position="53"/>
    </location>
</feature>
<evidence type="ECO:0000256" key="3">
    <source>
        <dbReference type="ARBA" id="ARBA00022475"/>
    </source>
</evidence>
<feature type="transmembrane region" description="Helical" evidence="7">
    <location>
        <begin position="59"/>
        <end position="79"/>
    </location>
</feature>
<dbReference type="AlphaFoldDB" id="A0A5C8USJ8"/>
<keyword evidence="4 7" id="KW-0812">Transmembrane</keyword>
<proteinExistence type="predicted"/>
<comment type="subcellular location">
    <subcellularLocation>
        <location evidence="1">Cell inner membrane</location>
        <topology evidence="1">Multi-pass membrane protein</topology>
    </subcellularLocation>
</comment>
<dbReference type="InterPro" id="IPR010290">
    <property type="entry name" value="TM_effector"/>
</dbReference>
<evidence type="ECO:0000256" key="4">
    <source>
        <dbReference type="ARBA" id="ARBA00022692"/>
    </source>
</evidence>
<keyword evidence="3" id="KW-1003">Cell membrane</keyword>
<evidence type="ECO:0000256" key="5">
    <source>
        <dbReference type="ARBA" id="ARBA00022989"/>
    </source>
</evidence>
<evidence type="ECO:0000256" key="7">
    <source>
        <dbReference type="SAM" id="Phobius"/>
    </source>
</evidence>
<feature type="transmembrane region" description="Helical" evidence="7">
    <location>
        <begin position="298"/>
        <end position="319"/>
    </location>
</feature>
<dbReference type="PANTHER" id="PTHR23513:SF9">
    <property type="entry name" value="ENTEROBACTIN EXPORTER ENTS"/>
    <property type="match status" value="1"/>
</dbReference>
<reference evidence="8 9" key="1">
    <citation type="submission" date="2019-08" db="EMBL/GenBank/DDBJ databases">
        <title>Bacterial whole genome sequence for Glaciihabitans sp. CHu50b-6-2.</title>
        <authorList>
            <person name="Jin L."/>
        </authorList>
    </citation>
    <scope>NUCLEOTIDE SEQUENCE [LARGE SCALE GENOMIC DNA]</scope>
    <source>
        <strain evidence="8 9">CHu50b-6-2</strain>
    </source>
</reference>
<organism evidence="8 9">
    <name type="scientific">Lacisediminihabitans profunda</name>
    <dbReference type="NCBI Taxonomy" id="2594790"/>
    <lineage>
        <taxon>Bacteria</taxon>
        <taxon>Bacillati</taxon>
        <taxon>Actinomycetota</taxon>
        <taxon>Actinomycetes</taxon>
        <taxon>Micrococcales</taxon>
        <taxon>Microbacteriaceae</taxon>
        <taxon>Lacisediminihabitans</taxon>
    </lineage>
</organism>
<accession>A0A5C8USJ8</accession>
<name>A0A5C8USJ8_9MICO</name>
<evidence type="ECO:0000256" key="2">
    <source>
        <dbReference type="ARBA" id="ARBA00022448"/>
    </source>
</evidence>
<feature type="transmembrane region" description="Helical" evidence="7">
    <location>
        <begin position="91"/>
        <end position="115"/>
    </location>
</feature>
<feature type="transmembrane region" description="Helical" evidence="7">
    <location>
        <begin position="397"/>
        <end position="416"/>
    </location>
</feature>
<dbReference type="Proteomes" id="UP000321379">
    <property type="component" value="Unassembled WGS sequence"/>
</dbReference>
<dbReference type="Pfam" id="PF05977">
    <property type="entry name" value="MFS_3"/>
    <property type="match status" value="1"/>
</dbReference>
<keyword evidence="2" id="KW-0813">Transport</keyword>
<dbReference type="Gene3D" id="1.20.1250.20">
    <property type="entry name" value="MFS general substrate transporter like domains"/>
    <property type="match status" value="1"/>
</dbReference>
<dbReference type="InterPro" id="IPR036259">
    <property type="entry name" value="MFS_trans_sf"/>
</dbReference>
<dbReference type="PANTHER" id="PTHR23513">
    <property type="entry name" value="INTEGRAL MEMBRANE EFFLUX PROTEIN-RELATED"/>
    <property type="match status" value="1"/>
</dbReference>
<sequence length="434" mass="44483">MLKPDERTTPRNGWAIDLAPLRGNPAYARLWAGGVTSGIGAQLTVVAIGVQIYDLTKSTFAVSLVGIISFAPMIVVGTFGSSLVDAFDRRIVLLCAALTSWVAVGGIAAFAWVGGNNLTPLYVLATLSSVSSTIVGTARFSILPRLVPASQLPAAAALSGVSAGLQVTFGPALAGLLIAGCGFAWTYSIDVILYTTAFLGIVMLPPIRPEGKRMSLGSRSVLDGIHFLATSPALRAPILLHVVCMVFGRPQALYPALAATVLGGGPMVVGLLSSSAAIGVLASSVFSGRLVRIRRQGVVVGLAATSFGASILAVGIVIASAGRDARGTEIVAVPLIAACVLLFFSGASDNVASIFRTTMMQSAAPDAVRGRIQGLTTVVLTAGPRVGDAWVGALSGFSFWAAPVVGGAIIVLAAAATTRWARGMREYVPVEVPQ</sequence>
<feature type="transmembrane region" description="Helical" evidence="7">
    <location>
        <begin position="268"/>
        <end position="286"/>
    </location>
</feature>
<dbReference type="SUPFAM" id="SSF103473">
    <property type="entry name" value="MFS general substrate transporter"/>
    <property type="match status" value="1"/>
</dbReference>
<dbReference type="RefSeq" id="WP_147782491.1">
    <property type="nucleotide sequence ID" value="NZ_VRMG01000005.1"/>
</dbReference>
<keyword evidence="5 7" id="KW-1133">Transmembrane helix</keyword>
<keyword evidence="9" id="KW-1185">Reference proteome</keyword>
<feature type="transmembrane region" description="Helical" evidence="7">
    <location>
        <begin position="331"/>
        <end position="352"/>
    </location>
</feature>
<comment type="caution">
    <text evidence="8">The sequence shown here is derived from an EMBL/GenBank/DDBJ whole genome shotgun (WGS) entry which is preliminary data.</text>
</comment>
<evidence type="ECO:0000313" key="9">
    <source>
        <dbReference type="Proteomes" id="UP000321379"/>
    </source>
</evidence>
<feature type="transmembrane region" description="Helical" evidence="7">
    <location>
        <begin position="154"/>
        <end position="178"/>
    </location>
</feature>